<gene>
    <name evidence="1" type="ORF">AOQ84DRAFT_392212</name>
</gene>
<protein>
    <submittedName>
        <fullName evidence="1">Uncharacterized protein</fullName>
    </submittedName>
</protein>
<organism evidence="1 2">
    <name type="scientific">Glonium stellatum</name>
    <dbReference type="NCBI Taxonomy" id="574774"/>
    <lineage>
        <taxon>Eukaryota</taxon>
        <taxon>Fungi</taxon>
        <taxon>Dikarya</taxon>
        <taxon>Ascomycota</taxon>
        <taxon>Pezizomycotina</taxon>
        <taxon>Dothideomycetes</taxon>
        <taxon>Pleosporomycetidae</taxon>
        <taxon>Gloniales</taxon>
        <taxon>Gloniaceae</taxon>
        <taxon>Glonium</taxon>
    </lineage>
</organism>
<sequence length="329" mass="38710">MSVPIPHCAFKDARALKISIYEYVRRWESGEKLPEESEKMREQYMREDAATDLSEVMGKKVVIRFQRPPQISRLQLNSPASDYSVPLFPYEALQRPSFNFKKDIKRARELILTYSEYLDPWLATLAQLQQREKEIQDRNFTKSQHGLGGIHASTTALYMEARLGLDRFSMMQESRILDFHQKRRDIYYAGVAAYRRRYWDIEMDTQMRHLRTSIRANILSLNTENKSKAQQHGAVGLETTQNSYQTCPMDDQKAQRPMRPFCKGIPGLENASWKYSDRAYRMYIAHEDFTQLPKEEIDDLKEKLLAQGTADCQKLRDYLETSLYTHFNF</sequence>
<evidence type="ECO:0000313" key="2">
    <source>
        <dbReference type="Proteomes" id="UP000250140"/>
    </source>
</evidence>
<dbReference type="Proteomes" id="UP000250140">
    <property type="component" value="Unassembled WGS sequence"/>
</dbReference>
<accession>A0A8E2JND7</accession>
<evidence type="ECO:0000313" key="1">
    <source>
        <dbReference type="EMBL" id="OCL03528.1"/>
    </source>
</evidence>
<proteinExistence type="predicted"/>
<keyword evidence="2" id="KW-1185">Reference proteome</keyword>
<dbReference type="EMBL" id="KV750716">
    <property type="protein sequence ID" value="OCL03528.1"/>
    <property type="molecule type" value="Genomic_DNA"/>
</dbReference>
<name>A0A8E2JND7_9PEZI</name>
<dbReference type="AlphaFoldDB" id="A0A8E2JND7"/>
<reference evidence="1 2" key="1">
    <citation type="journal article" date="2016" name="Nat. Commun.">
        <title>Ectomycorrhizal ecology is imprinted in the genome of the dominant symbiotic fungus Cenococcum geophilum.</title>
        <authorList>
            <consortium name="DOE Joint Genome Institute"/>
            <person name="Peter M."/>
            <person name="Kohler A."/>
            <person name="Ohm R.A."/>
            <person name="Kuo A."/>
            <person name="Krutzmann J."/>
            <person name="Morin E."/>
            <person name="Arend M."/>
            <person name="Barry K.W."/>
            <person name="Binder M."/>
            <person name="Choi C."/>
            <person name="Clum A."/>
            <person name="Copeland A."/>
            <person name="Grisel N."/>
            <person name="Haridas S."/>
            <person name="Kipfer T."/>
            <person name="LaButti K."/>
            <person name="Lindquist E."/>
            <person name="Lipzen A."/>
            <person name="Maire R."/>
            <person name="Meier B."/>
            <person name="Mihaltcheva S."/>
            <person name="Molinier V."/>
            <person name="Murat C."/>
            <person name="Poggeler S."/>
            <person name="Quandt C.A."/>
            <person name="Sperisen C."/>
            <person name="Tritt A."/>
            <person name="Tisserant E."/>
            <person name="Crous P.W."/>
            <person name="Henrissat B."/>
            <person name="Nehls U."/>
            <person name="Egli S."/>
            <person name="Spatafora J.W."/>
            <person name="Grigoriev I.V."/>
            <person name="Martin F.M."/>
        </authorList>
    </citation>
    <scope>NUCLEOTIDE SEQUENCE [LARGE SCALE GENOMIC DNA]</scope>
    <source>
        <strain evidence="1 2">CBS 207.34</strain>
    </source>
</reference>